<accession>A0A6G0WBV7</accession>
<evidence type="ECO:0000259" key="2">
    <source>
        <dbReference type="Pfam" id="PF04884"/>
    </source>
</evidence>
<evidence type="ECO:0000256" key="1">
    <source>
        <dbReference type="ARBA" id="ARBA00007558"/>
    </source>
</evidence>
<dbReference type="Proteomes" id="UP000481153">
    <property type="component" value="Unassembled WGS sequence"/>
</dbReference>
<evidence type="ECO:0000313" key="4">
    <source>
        <dbReference type="Proteomes" id="UP000481153"/>
    </source>
</evidence>
<proteinExistence type="inferred from homology"/>
<dbReference type="InterPro" id="IPR006968">
    <property type="entry name" value="RUS_fam"/>
</dbReference>
<organism evidence="3 4">
    <name type="scientific">Aphanomyces euteiches</name>
    <dbReference type="NCBI Taxonomy" id="100861"/>
    <lineage>
        <taxon>Eukaryota</taxon>
        <taxon>Sar</taxon>
        <taxon>Stramenopiles</taxon>
        <taxon>Oomycota</taxon>
        <taxon>Saprolegniomycetes</taxon>
        <taxon>Saprolegniales</taxon>
        <taxon>Verrucalvaceae</taxon>
        <taxon>Aphanomyces</taxon>
    </lineage>
</organism>
<protein>
    <recommendedName>
        <fullName evidence="2">Protein root UVB sensitive/RUS domain-containing protein</fullName>
    </recommendedName>
</protein>
<dbReference type="EMBL" id="VJMJ01000264">
    <property type="protein sequence ID" value="KAF0724752.1"/>
    <property type="molecule type" value="Genomic_DNA"/>
</dbReference>
<dbReference type="InterPro" id="IPR054549">
    <property type="entry name" value="UVB_sens_RUS_dom"/>
</dbReference>
<gene>
    <name evidence="3" type="ORF">Ae201684_016626</name>
</gene>
<dbReference type="VEuPathDB" id="FungiDB:AeMF1_003827"/>
<reference evidence="3 4" key="1">
    <citation type="submission" date="2019-07" db="EMBL/GenBank/DDBJ databases">
        <title>Genomics analysis of Aphanomyces spp. identifies a new class of oomycete effector associated with host adaptation.</title>
        <authorList>
            <person name="Gaulin E."/>
        </authorList>
    </citation>
    <scope>NUCLEOTIDE SEQUENCE [LARGE SCALE GENOMIC DNA]</scope>
    <source>
        <strain evidence="3 4">ATCC 201684</strain>
    </source>
</reference>
<evidence type="ECO:0000313" key="3">
    <source>
        <dbReference type="EMBL" id="KAF0724752.1"/>
    </source>
</evidence>
<keyword evidence="4" id="KW-1185">Reference proteome</keyword>
<dbReference type="AlphaFoldDB" id="A0A6G0WBV7"/>
<name>A0A6G0WBV7_9STRA</name>
<sequence length="459" mass="50703">MLRAATARRLGVERRALFAAVSRLNHTSKEQIKATQQHGHRELAFRSLPDEKLDLIGSAKPSMTETIKDIPRLLEDLFLPRDYATSTSHDYLPYVKWQFVASVAGSTAGVLSMQSLLYAIGLQSGTIPMAAALNWVIKDGLGQFGGVLFASLVNHRFDADPKRWRAVSAVAMDAATLIEILTPLVPAYFLPMAATANVAKNISWLSASATRAGFHYSFAQRENLADITAKAGSQSIASSIAGTALGIAISPIVGTSTVHVAAAFGVLSCLNLFSIYKSLSVVALRTLNQQRLHLIVDEYWQEDKVLQPTDVNGLEKFVSTIFSGYPNRFQRSTVALSSRLDQVLTPSTIQWPEKYIIHVSPGHVVHLLLEADATSVDVLTAHLHLVKLQMYLEESMEPTQALHQSYADLHSKHSKHSQMSRRDHFINEMLDSEWHCDHLLVEEVEARYKIHDSPSTSAQ</sequence>
<dbReference type="PANTHER" id="PTHR12770:SF22">
    <property type="entry name" value="PROTEIN ROOT UVB SENSITIVE 1, CHLOROPLASTIC"/>
    <property type="match status" value="1"/>
</dbReference>
<dbReference type="Pfam" id="PF04884">
    <property type="entry name" value="UVB_sens_prot"/>
    <property type="match status" value="1"/>
</dbReference>
<comment type="caution">
    <text evidence="3">The sequence shown here is derived from an EMBL/GenBank/DDBJ whole genome shotgun (WGS) entry which is preliminary data.</text>
</comment>
<comment type="similarity">
    <text evidence="1">Belongs to the RUS1 family.</text>
</comment>
<feature type="domain" description="Protein root UVB sensitive/RUS" evidence="2">
    <location>
        <begin position="68"/>
        <end position="302"/>
    </location>
</feature>
<dbReference type="PANTHER" id="PTHR12770">
    <property type="entry name" value="RUS1 FAMILY PROTEIN C16ORF58"/>
    <property type="match status" value="1"/>
</dbReference>